<keyword evidence="2" id="KW-1133">Transmembrane helix</keyword>
<dbReference type="KEGG" id="cwo:Cwoe_1446"/>
<feature type="compositionally biased region" description="Pro residues" evidence="1">
    <location>
        <begin position="31"/>
        <end position="47"/>
    </location>
</feature>
<dbReference type="HOGENOM" id="CLU_316360_0_0_11"/>
<gene>
    <name evidence="4" type="ordered locus">Cwoe_1446</name>
</gene>
<feature type="compositionally biased region" description="Basic and acidic residues" evidence="1">
    <location>
        <begin position="731"/>
        <end position="762"/>
    </location>
</feature>
<feature type="compositionally biased region" description="Basic and acidic residues" evidence="1">
    <location>
        <begin position="91"/>
        <end position="108"/>
    </location>
</feature>
<keyword evidence="2" id="KW-0812">Transmembrane</keyword>
<proteinExistence type="predicted"/>
<feature type="transmembrane region" description="Helical" evidence="2">
    <location>
        <begin position="222"/>
        <end position="243"/>
    </location>
</feature>
<feature type="compositionally biased region" description="Basic and acidic residues" evidence="1">
    <location>
        <begin position="873"/>
        <end position="915"/>
    </location>
</feature>
<evidence type="ECO:0000256" key="1">
    <source>
        <dbReference type="SAM" id="MobiDB-lite"/>
    </source>
</evidence>
<dbReference type="eggNOG" id="COG3468">
    <property type="taxonomic scope" value="Bacteria"/>
</dbReference>
<evidence type="ECO:0000256" key="3">
    <source>
        <dbReference type="SAM" id="SignalP"/>
    </source>
</evidence>
<dbReference type="RefSeq" id="WP_012932925.1">
    <property type="nucleotide sequence ID" value="NC_013739.1"/>
</dbReference>
<feature type="transmembrane region" description="Helical" evidence="2">
    <location>
        <begin position="518"/>
        <end position="542"/>
    </location>
</feature>
<evidence type="ECO:0000313" key="5">
    <source>
        <dbReference type="Proteomes" id="UP000008229"/>
    </source>
</evidence>
<name>D3EZ00_CONWI</name>
<sequence length="922" mass="101128" precursor="true">MRRALVVLAIAMALAIAGAVAASLAHAQDTPGPPSPTEQPGPSPTPDTEPDDDEPREPTPGLTPPADSPGPPSPTEEPQPEPSPSPGPDPDPDRPETSPAPERPRDTADLEGFAGDSPMCDEERNAMKLEAGGIAQRNCSRSGSIAQPHPTAHYGLDQNVDIKVTEPETMIAGALHSGSQTVWLGLVYMMRGALAIVELGFSHSLVLSSMAEIRSGIARLKSIFLADSWQVAALTVLGLWGIWMGLVRRKTINTIGGIATAVGLMIGAQVIMINPEGTVGKVATLSNEGALVALGAASTGDVDKPADTFAVAHQRLFTSLVVRPWCALQFTDVEGCMKVQNIKDGPNVSIADVWLSFPSNSPEREKLYDNRKGEPFKLEFTPEKCKRKGWKKLVFDDIASDYSGLGMLGNFSTWACEKWNGPDGSGQRISLRYNDEKAGIRTDATIQSGKGAFTRLGMLALIAAGMVGAIAVLLWIGVRLLLTGVFSLVLILLTPIVFLLAAFGEGGRRSVVAWGQRLLGLLIAKFVFALMLAVVVLIANIIQGLDVGWTSIWMFNIAYWWGLLLKRRELLGFLTLERPASEGGLGLAGSGRGGSGGLSSLYYGWRMANDAFRQVRKPFDMAADAGRNRAARTADKRADRDADAADRADATHERGQDDRGAQTAAIREHDREELGAEASRGRDVATHRDDLRKHRDKQRERRKAEQELKANRARQAALAAKHPPKVPTTAAERKAADEQRALKQREGQLRGKLDAWRNDPSRTKRPVLTNSDPVKGRELDDYISARREEISTLPPEHERNLLAAGIDPDRYRRAGSAEKDALRERSADAMDRSRTLLETATAERPMTERKLRKAWERIDAGPRGTRTRQWAQENREQASRATRDRNAERTREEARRTRQHERERRARRREDEARSRARRGVR</sequence>
<reference evidence="5" key="2">
    <citation type="submission" date="2010-01" db="EMBL/GenBank/DDBJ databases">
        <title>The complete genome of Conexibacter woesei DSM 14684.</title>
        <authorList>
            <consortium name="US DOE Joint Genome Institute (JGI-PGF)"/>
            <person name="Lucas S."/>
            <person name="Copeland A."/>
            <person name="Lapidus A."/>
            <person name="Glavina del Rio T."/>
            <person name="Dalin E."/>
            <person name="Tice H."/>
            <person name="Bruce D."/>
            <person name="Goodwin L."/>
            <person name="Pitluck S."/>
            <person name="Kyrpides N."/>
            <person name="Mavromatis K."/>
            <person name="Ivanova N."/>
            <person name="Mikhailova N."/>
            <person name="Chertkov O."/>
            <person name="Brettin T."/>
            <person name="Detter J.C."/>
            <person name="Han C."/>
            <person name="Larimer F."/>
            <person name="Land M."/>
            <person name="Hauser L."/>
            <person name="Markowitz V."/>
            <person name="Cheng J.-F."/>
            <person name="Hugenholtz P."/>
            <person name="Woyke T."/>
            <person name="Wu D."/>
            <person name="Pukall R."/>
            <person name="Steenblock K."/>
            <person name="Schneider S."/>
            <person name="Klenk H.-P."/>
            <person name="Eisen J.A."/>
        </authorList>
    </citation>
    <scope>NUCLEOTIDE SEQUENCE [LARGE SCALE GENOMIC DNA]</scope>
    <source>
        <strain evidence="5">DSM 14684 / CIP 108061 / JCM 11494 / NBRC 100937 / ID131577</strain>
    </source>
</reference>
<dbReference type="OrthoDB" id="5245642at2"/>
<feature type="transmembrane region" description="Helical" evidence="2">
    <location>
        <begin position="255"/>
        <end position="273"/>
    </location>
</feature>
<protein>
    <submittedName>
        <fullName evidence="4">Uncharacterized protein</fullName>
    </submittedName>
</protein>
<keyword evidence="3" id="KW-0732">Signal</keyword>
<feature type="signal peptide" evidence="3">
    <location>
        <begin position="1"/>
        <end position="27"/>
    </location>
</feature>
<feature type="compositionally biased region" description="Basic and acidic residues" evidence="1">
    <location>
        <begin position="632"/>
        <end position="710"/>
    </location>
</feature>
<accession>D3EZ00</accession>
<reference evidence="4 5" key="1">
    <citation type="journal article" date="2010" name="Stand. Genomic Sci.">
        <title>Complete genome sequence of Conexibacter woesei type strain (ID131577).</title>
        <authorList>
            <person name="Pukall R."/>
            <person name="Lapidus A."/>
            <person name="Glavina Del Rio T."/>
            <person name="Copeland A."/>
            <person name="Tice H."/>
            <person name="Cheng J.-F."/>
            <person name="Lucas S."/>
            <person name="Chen F."/>
            <person name="Nolan M."/>
            <person name="Bruce D."/>
            <person name="Goodwin L."/>
            <person name="Pitluck S."/>
            <person name="Mavromatis K."/>
            <person name="Ivanova N."/>
            <person name="Ovchinnikova G."/>
            <person name="Pati A."/>
            <person name="Chen A."/>
            <person name="Palaniappan K."/>
            <person name="Land M."/>
            <person name="Hauser L."/>
            <person name="Chang Y.-J."/>
            <person name="Jeffries C.D."/>
            <person name="Chain P."/>
            <person name="Meincke L."/>
            <person name="Sims D."/>
            <person name="Brettin T."/>
            <person name="Detter J.C."/>
            <person name="Rohde M."/>
            <person name="Goeker M."/>
            <person name="Bristow J."/>
            <person name="Eisen J.A."/>
            <person name="Markowitz V."/>
            <person name="Kyrpides N.C."/>
            <person name="Klenk H.-P."/>
            <person name="Hugenholtz P."/>
        </authorList>
    </citation>
    <scope>NUCLEOTIDE SEQUENCE [LARGE SCALE GENOMIC DNA]</scope>
    <source>
        <strain evidence="5">DSM 14684 / CIP 108061 / JCM 11494 / NBRC 100937 / ID131577</strain>
    </source>
</reference>
<feature type="compositionally biased region" description="Pro residues" evidence="1">
    <location>
        <begin position="61"/>
        <end position="89"/>
    </location>
</feature>
<keyword evidence="2" id="KW-0472">Membrane</keyword>
<dbReference type="Proteomes" id="UP000008229">
    <property type="component" value="Chromosome"/>
</dbReference>
<dbReference type="EMBL" id="CP001854">
    <property type="protein sequence ID" value="ADB49874.1"/>
    <property type="molecule type" value="Genomic_DNA"/>
</dbReference>
<feature type="transmembrane region" description="Helical" evidence="2">
    <location>
        <begin position="484"/>
        <end position="506"/>
    </location>
</feature>
<feature type="compositionally biased region" description="Basic and acidic residues" evidence="1">
    <location>
        <begin position="845"/>
        <end position="860"/>
    </location>
</feature>
<evidence type="ECO:0000256" key="2">
    <source>
        <dbReference type="SAM" id="Phobius"/>
    </source>
</evidence>
<feature type="region of interest" description="Disordered" evidence="1">
    <location>
        <begin position="624"/>
        <end position="776"/>
    </location>
</feature>
<feature type="transmembrane region" description="Helical" evidence="2">
    <location>
        <begin position="456"/>
        <end position="478"/>
    </location>
</feature>
<dbReference type="AlphaFoldDB" id="D3EZ00"/>
<feature type="region of interest" description="Disordered" evidence="1">
    <location>
        <begin position="812"/>
        <end position="922"/>
    </location>
</feature>
<keyword evidence="5" id="KW-1185">Reference proteome</keyword>
<dbReference type="PRINTS" id="PR01217">
    <property type="entry name" value="PRICHEXTENSN"/>
</dbReference>
<dbReference type="STRING" id="469383.Cwoe_1446"/>
<feature type="compositionally biased region" description="Basic and acidic residues" evidence="1">
    <location>
        <begin position="812"/>
        <end position="835"/>
    </location>
</feature>
<evidence type="ECO:0000313" key="4">
    <source>
        <dbReference type="EMBL" id="ADB49874.1"/>
    </source>
</evidence>
<feature type="chain" id="PRO_5003044047" evidence="3">
    <location>
        <begin position="28"/>
        <end position="922"/>
    </location>
</feature>
<organism evidence="4 5">
    <name type="scientific">Conexibacter woesei (strain DSM 14684 / CCUG 47730 / CIP 108061 / JCM 11494 / NBRC 100937 / ID131577)</name>
    <dbReference type="NCBI Taxonomy" id="469383"/>
    <lineage>
        <taxon>Bacteria</taxon>
        <taxon>Bacillati</taxon>
        <taxon>Actinomycetota</taxon>
        <taxon>Thermoleophilia</taxon>
        <taxon>Solirubrobacterales</taxon>
        <taxon>Conexibacteraceae</taxon>
        <taxon>Conexibacter</taxon>
    </lineage>
</organism>
<feature type="transmembrane region" description="Helical" evidence="2">
    <location>
        <begin position="548"/>
        <end position="565"/>
    </location>
</feature>
<feature type="region of interest" description="Disordered" evidence="1">
    <location>
        <begin position="23"/>
        <end position="120"/>
    </location>
</feature>